<feature type="domain" description="Phosphate acetyl/butaryl transferase" evidence="5">
    <location>
        <begin position="2"/>
        <end position="285"/>
    </location>
</feature>
<dbReference type="SUPFAM" id="SSF53659">
    <property type="entry name" value="Isocitrate/Isopropylmalate dehydrogenase-like"/>
    <property type="match status" value="1"/>
</dbReference>
<dbReference type="InterPro" id="IPR050500">
    <property type="entry name" value="Phos_Acetyltrans/Butyryltrans"/>
</dbReference>
<dbReference type="EMBL" id="MWAK01000077">
    <property type="protein sequence ID" value="OPZ92685.1"/>
    <property type="molecule type" value="Genomic_DNA"/>
</dbReference>
<name>A0A1V5MHQ5_UNCT6</name>
<comment type="catalytic activity">
    <reaction evidence="1">
        <text>acetyl-CoA + phosphate = acetyl phosphate + CoA</text>
        <dbReference type="Rhea" id="RHEA:19521"/>
        <dbReference type="ChEBI" id="CHEBI:22191"/>
        <dbReference type="ChEBI" id="CHEBI:43474"/>
        <dbReference type="ChEBI" id="CHEBI:57287"/>
        <dbReference type="ChEBI" id="CHEBI:57288"/>
        <dbReference type="EC" id="2.3.1.8"/>
    </reaction>
</comment>
<evidence type="ECO:0000259" key="5">
    <source>
        <dbReference type="Pfam" id="PF01515"/>
    </source>
</evidence>
<dbReference type="InterPro" id="IPR042112">
    <property type="entry name" value="P_AcTrfase_dom2"/>
</dbReference>
<dbReference type="Gene3D" id="3.40.50.10750">
    <property type="entry name" value="Isocitrate/Isopropylmalate dehydrogenase-like"/>
    <property type="match status" value="1"/>
</dbReference>
<dbReference type="InterPro" id="IPR012147">
    <property type="entry name" value="P_Ac_Bu_trans"/>
</dbReference>
<sequence>MPVLVGDRRKIAETAAAAGLADPAGRLEIREPKSDPGLERYVDSYLAKRPLAREVARKLVAKNLAFGSLLVKEGEADGLVAGAEHPTATIIQATLTTIGTAPGISTLSSCFLMLLPDFLGEKDRVLVYADAGVNVDPTPDQLADIAVASGRTARKLLGVEPRVALLSFSSKGSAAHPMVDRVIQAVEAARRKDPSLLIDGELQADTALVPRVAAKKLKEPGPVAGRANVLVFPDLNAGNIAYKLTQYLAGASAYGPLLQGCARPVSDLSRGATSADIVGIAAIVAVQAQEPAG</sequence>
<comment type="similarity">
    <text evidence="2">Belongs to the phosphate acetyltransferase and butyryltransferase family.</text>
</comment>
<dbReference type="InterPro" id="IPR002505">
    <property type="entry name" value="PTA_PTB"/>
</dbReference>
<organism evidence="6">
    <name type="scientific">candidate division TA06 bacterium ADurb.Bin417</name>
    <dbReference type="NCBI Taxonomy" id="1852828"/>
    <lineage>
        <taxon>Bacteria</taxon>
        <taxon>Bacteria division TA06</taxon>
    </lineage>
</organism>
<reference evidence="6" key="1">
    <citation type="submission" date="2017-02" db="EMBL/GenBank/DDBJ databases">
        <title>Delving into the versatile metabolic prowess of the omnipresent phylum Bacteroidetes.</title>
        <authorList>
            <person name="Nobu M.K."/>
            <person name="Mei R."/>
            <person name="Narihiro T."/>
            <person name="Kuroda K."/>
            <person name="Liu W.-T."/>
        </authorList>
    </citation>
    <scope>NUCLEOTIDE SEQUENCE</scope>
    <source>
        <strain evidence="6">ADurb.Bin417</strain>
    </source>
</reference>
<dbReference type="GO" id="GO:0008959">
    <property type="term" value="F:phosphate acetyltransferase activity"/>
    <property type="evidence" value="ECO:0007669"/>
    <property type="project" value="UniProtKB-EC"/>
</dbReference>
<proteinExistence type="inferred from homology"/>
<accession>A0A1V5MHQ5</accession>
<keyword evidence="3" id="KW-0808">Transferase</keyword>
<dbReference type="Gene3D" id="3.40.50.10950">
    <property type="match status" value="1"/>
</dbReference>
<dbReference type="Proteomes" id="UP000485484">
    <property type="component" value="Unassembled WGS sequence"/>
</dbReference>
<evidence type="ECO:0000313" key="6">
    <source>
        <dbReference type="EMBL" id="OPZ92685.1"/>
    </source>
</evidence>
<evidence type="ECO:0000256" key="4">
    <source>
        <dbReference type="ARBA" id="ARBA00023315"/>
    </source>
</evidence>
<dbReference type="PANTHER" id="PTHR43356:SF3">
    <property type="entry name" value="PHOSPHATE ACETYLTRANSFERASE"/>
    <property type="match status" value="1"/>
</dbReference>
<gene>
    <name evidence="6" type="primary">eutD</name>
    <name evidence="6" type="ORF">BWY73_00689</name>
</gene>
<dbReference type="InterPro" id="IPR042113">
    <property type="entry name" value="P_AcTrfase_dom1"/>
</dbReference>
<comment type="caution">
    <text evidence="6">The sequence shown here is derived from an EMBL/GenBank/DDBJ whole genome shotgun (WGS) entry which is preliminary data.</text>
</comment>
<dbReference type="PANTHER" id="PTHR43356">
    <property type="entry name" value="PHOSPHATE ACETYLTRANSFERASE"/>
    <property type="match status" value="1"/>
</dbReference>
<evidence type="ECO:0000256" key="1">
    <source>
        <dbReference type="ARBA" id="ARBA00000705"/>
    </source>
</evidence>
<evidence type="ECO:0000256" key="3">
    <source>
        <dbReference type="ARBA" id="ARBA00022679"/>
    </source>
</evidence>
<dbReference type="AlphaFoldDB" id="A0A1V5MHQ5"/>
<dbReference type="Pfam" id="PF01515">
    <property type="entry name" value="PTA_PTB"/>
    <property type="match status" value="1"/>
</dbReference>
<evidence type="ECO:0000256" key="2">
    <source>
        <dbReference type="ARBA" id="ARBA00005656"/>
    </source>
</evidence>
<protein>
    <submittedName>
        <fullName evidence="6">Ethanolamine utilization protein EutD</fullName>
    </submittedName>
</protein>
<keyword evidence="4" id="KW-0012">Acyltransferase</keyword>
<dbReference type="PIRSF" id="PIRSF000428">
    <property type="entry name" value="P_Ac_trans"/>
    <property type="match status" value="1"/>
</dbReference>